<dbReference type="Gene3D" id="1.10.260.40">
    <property type="entry name" value="lambda repressor-like DNA-binding domains"/>
    <property type="match status" value="1"/>
</dbReference>
<keyword evidence="1" id="KW-0812">Transmembrane</keyword>
<dbReference type="Proteomes" id="UP000010796">
    <property type="component" value="Chromosome"/>
</dbReference>
<dbReference type="PROSITE" id="PS50943">
    <property type="entry name" value="HTH_CROC1"/>
    <property type="match status" value="1"/>
</dbReference>
<proteinExistence type="predicted"/>
<dbReference type="STRING" id="926556.Echvi_0351"/>
<dbReference type="CDD" id="cd00093">
    <property type="entry name" value="HTH_XRE"/>
    <property type="match status" value="1"/>
</dbReference>
<dbReference type="SUPFAM" id="SSF103473">
    <property type="entry name" value="MFS general substrate transporter"/>
    <property type="match status" value="1"/>
</dbReference>
<organism evidence="3 4">
    <name type="scientific">Echinicola vietnamensis (strain DSM 17526 / LMG 23754 / KMM 6221)</name>
    <dbReference type="NCBI Taxonomy" id="926556"/>
    <lineage>
        <taxon>Bacteria</taxon>
        <taxon>Pseudomonadati</taxon>
        <taxon>Bacteroidota</taxon>
        <taxon>Cytophagia</taxon>
        <taxon>Cytophagales</taxon>
        <taxon>Cyclobacteriaceae</taxon>
        <taxon>Echinicola</taxon>
    </lineage>
</organism>
<feature type="transmembrane region" description="Helical" evidence="1">
    <location>
        <begin position="223"/>
        <end position="251"/>
    </location>
</feature>
<dbReference type="SUPFAM" id="SSF47413">
    <property type="entry name" value="lambda repressor-like DNA-binding domains"/>
    <property type="match status" value="1"/>
</dbReference>
<feature type="transmembrane region" description="Helical" evidence="1">
    <location>
        <begin position="158"/>
        <end position="179"/>
    </location>
</feature>
<name>L0FV60_ECHVK</name>
<feature type="transmembrane region" description="Helical" evidence="1">
    <location>
        <begin position="128"/>
        <end position="151"/>
    </location>
</feature>
<protein>
    <submittedName>
        <fullName evidence="3">Putative transcription factor, MBF1 like protein</fullName>
    </submittedName>
</protein>
<keyword evidence="4" id="KW-1185">Reference proteome</keyword>
<feature type="transmembrane region" description="Helical" evidence="1">
    <location>
        <begin position="93"/>
        <end position="116"/>
    </location>
</feature>
<dbReference type="AlphaFoldDB" id="L0FV60"/>
<feature type="transmembrane region" description="Helical" evidence="1">
    <location>
        <begin position="191"/>
        <end position="211"/>
    </location>
</feature>
<feature type="domain" description="HTH cro/C1-type" evidence="2">
    <location>
        <begin position="18"/>
        <end position="72"/>
    </location>
</feature>
<dbReference type="Pfam" id="PF01381">
    <property type="entry name" value="HTH_3"/>
    <property type="match status" value="1"/>
</dbReference>
<dbReference type="HOGENOM" id="CLU_1000518_0_0_10"/>
<accession>L0FV60</accession>
<evidence type="ECO:0000313" key="4">
    <source>
        <dbReference type="Proteomes" id="UP000010796"/>
    </source>
</evidence>
<evidence type="ECO:0000259" key="2">
    <source>
        <dbReference type="PROSITE" id="PS50943"/>
    </source>
</evidence>
<keyword evidence="1" id="KW-1133">Transmembrane helix</keyword>
<gene>
    <name evidence="3" type="ordered locus">Echvi_0351</name>
</gene>
<reference evidence="4" key="1">
    <citation type="submission" date="2012-02" db="EMBL/GenBank/DDBJ databases">
        <title>The complete genome of Echinicola vietnamensis DSM 17526.</title>
        <authorList>
            <person name="Lucas S."/>
            <person name="Copeland A."/>
            <person name="Lapidus A."/>
            <person name="Glavina del Rio T."/>
            <person name="Dalin E."/>
            <person name="Tice H."/>
            <person name="Bruce D."/>
            <person name="Goodwin L."/>
            <person name="Pitluck S."/>
            <person name="Peters L."/>
            <person name="Ovchinnikova G."/>
            <person name="Teshima H."/>
            <person name="Kyrpides N."/>
            <person name="Mavromatis K."/>
            <person name="Ivanova N."/>
            <person name="Brettin T."/>
            <person name="Detter J.C."/>
            <person name="Han C."/>
            <person name="Larimer F."/>
            <person name="Land M."/>
            <person name="Hauser L."/>
            <person name="Markowitz V."/>
            <person name="Cheng J.-F."/>
            <person name="Hugenholtz P."/>
            <person name="Woyke T."/>
            <person name="Wu D."/>
            <person name="Brambilla E."/>
            <person name="Klenk H.-P."/>
            <person name="Eisen J.A."/>
        </authorList>
    </citation>
    <scope>NUCLEOTIDE SEQUENCE [LARGE SCALE GENOMIC DNA]</scope>
    <source>
        <strain evidence="4">DSM 17526 / LMG 23754 / KMM 6221</strain>
    </source>
</reference>
<dbReference type="eggNOG" id="COG1813">
    <property type="taxonomic scope" value="Bacteria"/>
</dbReference>
<evidence type="ECO:0000313" key="3">
    <source>
        <dbReference type="EMBL" id="AGA76641.1"/>
    </source>
</evidence>
<dbReference type="KEGG" id="evi:Echvi_0351"/>
<sequence length="281" mass="31475">MVNQTLLTMKQPELGKLIQQHRLSKGMTQEELVERCNINVRTIQRIEAGEVTPRAFTVKTIMEVLQIQMPTKDPEMPRSAVGSIFSTVDRRQLWWTGIAGVIYFLVSSYEVFWNIVLMADAGMQQPEYFTLLKAVVLLSYAAFAYGFYLIGQRTNNKVLQFGVVFLILVNAGIIGADIYSGKVVGAEDMWVGVFEVVAFGVSLVPFSIGLVQSKRSFGQHYQIVGVLGLITAVMFVTVIFTLLGTLTWAVFDIACIYLLFRQAQGVEMPKQEMESGPFSMR</sequence>
<dbReference type="SMART" id="SM00530">
    <property type="entry name" value="HTH_XRE"/>
    <property type="match status" value="1"/>
</dbReference>
<keyword evidence="1" id="KW-0472">Membrane</keyword>
<dbReference type="InterPro" id="IPR001387">
    <property type="entry name" value="Cro/C1-type_HTH"/>
</dbReference>
<dbReference type="GO" id="GO:0003677">
    <property type="term" value="F:DNA binding"/>
    <property type="evidence" value="ECO:0007669"/>
    <property type="project" value="InterPro"/>
</dbReference>
<dbReference type="EMBL" id="CP003346">
    <property type="protein sequence ID" value="AGA76641.1"/>
    <property type="molecule type" value="Genomic_DNA"/>
</dbReference>
<dbReference type="InterPro" id="IPR036259">
    <property type="entry name" value="MFS_trans_sf"/>
</dbReference>
<evidence type="ECO:0000256" key="1">
    <source>
        <dbReference type="SAM" id="Phobius"/>
    </source>
</evidence>
<dbReference type="InterPro" id="IPR010982">
    <property type="entry name" value="Lambda_DNA-bd_dom_sf"/>
</dbReference>
<dbReference type="PATRIC" id="fig|926556.3.peg.354"/>